<reference evidence="2 3" key="1">
    <citation type="submission" date="2020-02" db="EMBL/GenBank/DDBJ databases">
        <title>Draft genome sequence of Haematococcus lacustris strain NIES-144.</title>
        <authorList>
            <person name="Morimoto D."/>
            <person name="Nakagawa S."/>
            <person name="Yoshida T."/>
            <person name="Sawayama S."/>
        </authorList>
    </citation>
    <scope>NUCLEOTIDE SEQUENCE [LARGE SCALE GENOMIC DNA]</scope>
    <source>
        <strain evidence="2 3">NIES-144</strain>
    </source>
</reference>
<gene>
    <name evidence="2" type="ORF">HaLaN_24311</name>
</gene>
<comment type="caution">
    <text evidence="2">The sequence shown here is derived from an EMBL/GenBank/DDBJ whole genome shotgun (WGS) entry which is preliminary data.</text>
</comment>
<keyword evidence="3" id="KW-1185">Reference proteome</keyword>
<feature type="region of interest" description="Disordered" evidence="1">
    <location>
        <begin position="1"/>
        <end position="23"/>
    </location>
</feature>
<dbReference type="Proteomes" id="UP000485058">
    <property type="component" value="Unassembled WGS sequence"/>
</dbReference>
<dbReference type="EMBL" id="BLLF01003055">
    <property type="protein sequence ID" value="GFH26204.1"/>
    <property type="molecule type" value="Genomic_DNA"/>
</dbReference>
<accession>A0A6A0A2Q9</accession>
<name>A0A6A0A2Q9_HAELA</name>
<organism evidence="2 3">
    <name type="scientific">Haematococcus lacustris</name>
    <name type="common">Green alga</name>
    <name type="synonym">Haematococcus pluvialis</name>
    <dbReference type="NCBI Taxonomy" id="44745"/>
    <lineage>
        <taxon>Eukaryota</taxon>
        <taxon>Viridiplantae</taxon>
        <taxon>Chlorophyta</taxon>
        <taxon>core chlorophytes</taxon>
        <taxon>Chlorophyceae</taxon>
        <taxon>CS clade</taxon>
        <taxon>Chlamydomonadales</taxon>
        <taxon>Haematococcaceae</taxon>
        <taxon>Haematococcus</taxon>
    </lineage>
</organism>
<evidence type="ECO:0000313" key="3">
    <source>
        <dbReference type="Proteomes" id="UP000485058"/>
    </source>
</evidence>
<evidence type="ECO:0000313" key="2">
    <source>
        <dbReference type="EMBL" id="GFH26204.1"/>
    </source>
</evidence>
<evidence type="ECO:0000256" key="1">
    <source>
        <dbReference type="SAM" id="MobiDB-lite"/>
    </source>
</evidence>
<proteinExistence type="predicted"/>
<dbReference type="AlphaFoldDB" id="A0A6A0A2Q9"/>
<sequence>MSLYYSPNDGPQTPPAPIKGSRSEPGGLKCECTRYQAQFPHWCRYSPHKQPTDARNINRDHIAAMRRRFDYQWLARSTTRVILILRNARGPPMPITGTSCCCGHELAQHAHASQAATIMGIRLQEPCGCPWY</sequence>
<protein>
    <submittedName>
        <fullName evidence="2">Uncharacterized protein</fullName>
    </submittedName>
</protein>